<protein>
    <submittedName>
        <fullName evidence="2">Uncharacterized protein</fullName>
    </submittedName>
</protein>
<name>A0A8H7Z4B6_AJECA</name>
<proteinExistence type="predicted"/>
<evidence type="ECO:0000313" key="3">
    <source>
        <dbReference type="Proteomes" id="UP000670092"/>
    </source>
</evidence>
<gene>
    <name evidence="2" type="ORF">I7I52_01671</name>
</gene>
<accession>A0A8H7Z4B6</accession>
<dbReference type="EMBL" id="JAEVHI010000001">
    <property type="protein sequence ID" value="KAG5303622.1"/>
    <property type="molecule type" value="Genomic_DNA"/>
</dbReference>
<comment type="caution">
    <text evidence="2">The sequence shown here is derived from an EMBL/GenBank/DDBJ whole genome shotgun (WGS) entry which is preliminary data.</text>
</comment>
<dbReference type="AlphaFoldDB" id="A0A8H7Z4B6"/>
<evidence type="ECO:0000313" key="2">
    <source>
        <dbReference type="EMBL" id="KAG5303622.1"/>
    </source>
</evidence>
<dbReference type="Proteomes" id="UP000670092">
    <property type="component" value="Unassembled WGS sequence"/>
</dbReference>
<evidence type="ECO:0000256" key="1">
    <source>
        <dbReference type="SAM" id="MobiDB-lite"/>
    </source>
</evidence>
<dbReference type="VEuPathDB" id="FungiDB:I7I52_01671"/>
<organism evidence="2 3">
    <name type="scientific">Ajellomyces capsulatus</name>
    <name type="common">Darling's disease fungus</name>
    <name type="synonym">Histoplasma capsulatum</name>
    <dbReference type="NCBI Taxonomy" id="5037"/>
    <lineage>
        <taxon>Eukaryota</taxon>
        <taxon>Fungi</taxon>
        <taxon>Dikarya</taxon>
        <taxon>Ascomycota</taxon>
        <taxon>Pezizomycotina</taxon>
        <taxon>Eurotiomycetes</taxon>
        <taxon>Eurotiomycetidae</taxon>
        <taxon>Onygenales</taxon>
        <taxon>Ajellomycetaceae</taxon>
        <taxon>Histoplasma</taxon>
    </lineage>
</organism>
<reference evidence="2 3" key="1">
    <citation type="submission" date="2021-01" db="EMBL/GenBank/DDBJ databases">
        <title>Chromosome-level genome assembly of a human fungal pathogen reveals clustering of transcriptionally co-regulated genes.</title>
        <authorList>
            <person name="Voorhies M."/>
            <person name="Cohen S."/>
            <person name="Shea T.P."/>
            <person name="Petrus S."/>
            <person name="Munoz J.F."/>
            <person name="Poplawski S."/>
            <person name="Goldman W.E."/>
            <person name="Michael T."/>
            <person name="Cuomo C.A."/>
            <person name="Sil A."/>
            <person name="Beyhan S."/>
        </authorList>
    </citation>
    <scope>NUCLEOTIDE SEQUENCE [LARGE SCALE GENOMIC DNA]</scope>
    <source>
        <strain evidence="2 3">G184AR</strain>
    </source>
</reference>
<feature type="region of interest" description="Disordered" evidence="1">
    <location>
        <begin position="40"/>
        <end position="59"/>
    </location>
</feature>
<sequence length="59" mass="6422">MHQCVRGTCSSANKAHLSPTRLRQGLSCLYSELQGIPLPLRNTNTAGLRPSPCENTSVR</sequence>